<protein>
    <submittedName>
        <fullName evidence="1">Uncharacterized protein</fullName>
    </submittedName>
</protein>
<dbReference type="Proteomes" id="UP000584642">
    <property type="component" value="Unassembled WGS sequence"/>
</dbReference>
<sequence length="139" mass="14981">MTVNLSGCTPFYTELSLAIAAALASGTHRDRHLLLLHERLREIEQCQATVQAGADRLQTAARSMDIRYRSLLRSLVSTPARTPLGIAAKFSIACAMDGQFEAAQLAPAGPAGCHVFVSVFLDILAQAQLIPAPRLDRPQ</sequence>
<reference evidence="1 2" key="1">
    <citation type="submission" date="2020-05" db="EMBL/GenBank/DDBJ databases">
        <title>Azospirillum oleiclasticum sp. nov, a nitrogen-fixing and heavy crude oil-emulsifying bacterium isolated from the crude oil of Yumen Oilfield.</title>
        <authorList>
            <person name="Wu D."/>
            <person name="Cai M."/>
            <person name="Zhang X."/>
        </authorList>
    </citation>
    <scope>NUCLEOTIDE SEQUENCE [LARGE SCALE GENOMIC DNA]</scope>
    <source>
        <strain evidence="1 2">ROY-1-1-2</strain>
    </source>
</reference>
<organism evidence="1 2">
    <name type="scientific">Azospirillum oleiclasticum</name>
    <dbReference type="NCBI Taxonomy" id="2735135"/>
    <lineage>
        <taxon>Bacteria</taxon>
        <taxon>Pseudomonadati</taxon>
        <taxon>Pseudomonadota</taxon>
        <taxon>Alphaproteobacteria</taxon>
        <taxon>Rhodospirillales</taxon>
        <taxon>Azospirillaceae</taxon>
        <taxon>Azospirillum</taxon>
    </lineage>
</organism>
<keyword evidence="2" id="KW-1185">Reference proteome</keyword>
<name>A0ABX2TCR3_9PROT</name>
<evidence type="ECO:0000313" key="2">
    <source>
        <dbReference type="Proteomes" id="UP000584642"/>
    </source>
</evidence>
<evidence type="ECO:0000313" key="1">
    <source>
        <dbReference type="EMBL" id="NYZ22136.1"/>
    </source>
</evidence>
<dbReference type="EMBL" id="JABFDB010000016">
    <property type="protein sequence ID" value="NYZ22136.1"/>
    <property type="molecule type" value="Genomic_DNA"/>
</dbReference>
<proteinExistence type="predicted"/>
<comment type="caution">
    <text evidence="1">The sequence shown here is derived from an EMBL/GenBank/DDBJ whole genome shotgun (WGS) entry which is preliminary data.</text>
</comment>
<gene>
    <name evidence="1" type="ORF">HND93_20675</name>
</gene>
<dbReference type="RefSeq" id="WP_180283916.1">
    <property type="nucleotide sequence ID" value="NZ_JABFDB010000016.1"/>
</dbReference>
<accession>A0ABX2TCR3</accession>